<protein>
    <recommendedName>
        <fullName evidence="12">2-dehydro-3-deoxygluconokinase</fullName>
        <ecNumber evidence="11">2.7.1.45</ecNumber>
    </recommendedName>
    <alternativeName>
        <fullName evidence="13">2-keto-3-deoxygluconokinase</fullName>
    </alternativeName>
    <alternativeName>
        <fullName evidence="14">3-deoxy-2-oxo-D-gluconate kinase</fullName>
    </alternativeName>
    <alternativeName>
        <fullName evidence="8">KDG kinase</fullName>
    </alternativeName>
</protein>
<dbReference type="InterPro" id="IPR011611">
    <property type="entry name" value="PfkB_dom"/>
</dbReference>
<evidence type="ECO:0000256" key="1">
    <source>
        <dbReference type="ARBA" id="ARBA00010688"/>
    </source>
</evidence>
<dbReference type="PANTHER" id="PTHR43085:SF15">
    <property type="entry name" value="2-DEHYDRO-3-DEOXYGLUCONOKINASE"/>
    <property type="match status" value="1"/>
</dbReference>
<dbReference type="GO" id="GO:0005829">
    <property type="term" value="C:cytosol"/>
    <property type="evidence" value="ECO:0007669"/>
    <property type="project" value="TreeGrafter"/>
</dbReference>
<dbReference type="EMBL" id="SYVO01000005">
    <property type="protein sequence ID" value="TKG12888.1"/>
    <property type="molecule type" value="Genomic_DNA"/>
</dbReference>
<dbReference type="GO" id="GO:0008673">
    <property type="term" value="F:2-dehydro-3-deoxygluconokinase activity"/>
    <property type="evidence" value="ECO:0007669"/>
    <property type="project" value="UniProtKB-EC"/>
</dbReference>
<sequence length="330" mass="36210">MKHIAIIGECMIELNGKPFGSMHQTFGGDTLNAAVYLNRGCEANLNPNDIKVSYVTALGADPISKGMLERWQQEGVSTDLVLQDSQRTPGLYLIQLDDAGERTFLYWRNQSAARYLLQHPDFSQIKQALRNVDMVFLSGITLAILPEQDRIELLNILVELKTQGVEIAFDSNFRPALWPQDENQTVKNSYQAMYTLTDLALVTFDDEQLIWGDSYPEQTIERLTALGVKRCIVKLGADGCLIQDATIQSDINLNSGTASAPRAVPTQPVEHVVDTTSAGDSFNGGFLSAYLVGEDLTTSCQRGNTMAGVVIQHRGAIIAKELTQAAITAI</sequence>
<evidence type="ECO:0000259" key="15">
    <source>
        <dbReference type="Pfam" id="PF00294"/>
    </source>
</evidence>
<dbReference type="Gene3D" id="3.40.1190.20">
    <property type="match status" value="1"/>
</dbReference>
<proteinExistence type="inferred from homology"/>
<dbReference type="GO" id="GO:0006974">
    <property type="term" value="P:DNA damage response"/>
    <property type="evidence" value="ECO:0007669"/>
    <property type="project" value="TreeGrafter"/>
</dbReference>
<evidence type="ECO:0000256" key="13">
    <source>
        <dbReference type="ARBA" id="ARBA00075711"/>
    </source>
</evidence>
<evidence type="ECO:0000256" key="3">
    <source>
        <dbReference type="ARBA" id="ARBA00022741"/>
    </source>
</evidence>
<dbReference type="EC" id="2.7.1.45" evidence="11"/>
<dbReference type="GO" id="GO:0019698">
    <property type="term" value="P:D-galacturonate catabolic process"/>
    <property type="evidence" value="ECO:0007669"/>
    <property type="project" value="TreeGrafter"/>
</dbReference>
<evidence type="ECO:0000256" key="11">
    <source>
        <dbReference type="ARBA" id="ARBA00066369"/>
    </source>
</evidence>
<evidence type="ECO:0000256" key="2">
    <source>
        <dbReference type="ARBA" id="ARBA00022679"/>
    </source>
</evidence>
<keyword evidence="4 16" id="KW-0418">Kinase</keyword>
<dbReference type="Pfam" id="PF00294">
    <property type="entry name" value="PfkB"/>
    <property type="match status" value="1"/>
</dbReference>
<comment type="pathway">
    <text evidence="7">Carbohydrate acid metabolism; 2-dehydro-3-deoxy-D-gluconate degradation; D-glyceraldehyde 3-phosphate and pyruvate from 2-dehydro-3-deoxy-D-gluconate: step 1/2.</text>
</comment>
<dbReference type="GO" id="GO:0005524">
    <property type="term" value="F:ATP binding"/>
    <property type="evidence" value="ECO:0007669"/>
    <property type="project" value="UniProtKB-KW"/>
</dbReference>
<evidence type="ECO:0000256" key="4">
    <source>
        <dbReference type="ARBA" id="ARBA00022777"/>
    </source>
</evidence>
<name>A0A4U2EBI8_9VIBR</name>
<evidence type="ECO:0000313" key="16">
    <source>
        <dbReference type="EMBL" id="TKG12888.1"/>
    </source>
</evidence>
<comment type="catalytic activity">
    <reaction evidence="9">
        <text>2-dehydro-3-deoxy-D-gluconate + ATP = 2-dehydro-3-deoxy-6-phospho-D-gluconate + ADP + H(+)</text>
        <dbReference type="Rhea" id="RHEA:14797"/>
        <dbReference type="ChEBI" id="CHEBI:15378"/>
        <dbReference type="ChEBI" id="CHEBI:30616"/>
        <dbReference type="ChEBI" id="CHEBI:57569"/>
        <dbReference type="ChEBI" id="CHEBI:57990"/>
        <dbReference type="ChEBI" id="CHEBI:456216"/>
        <dbReference type="EC" id="2.7.1.45"/>
    </reaction>
</comment>
<evidence type="ECO:0000256" key="8">
    <source>
        <dbReference type="ARBA" id="ARBA00044254"/>
    </source>
</evidence>
<dbReference type="FunFam" id="3.40.1190.20:FF:000011">
    <property type="entry name" value="2-dehydro-3-deoxygluconokinase, putative"/>
    <property type="match status" value="1"/>
</dbReference>
<dbReference type="RefSeq" id="WP_099166063.1">
    <property type="nucleotide sequence ID" value="NZ_JAJGZO010000008.1"/>
</dbReference>
<evidence type="ECO:0000256" key="10">
    <source>
        <dbReference type="ARBA" id="ARBA00054997"/>
    </source>
</evidence>
<reference evidence="16 17" key="1">
    <citation type="submission" date="2019-04" db="EMBL/GenBank/DDBJ databases">
        <title>A reverse ecology approach based on a biological definition of microbial populations.</title>
        <authorList>
            <person name="Arevalo P."/>
            <person name="Vaninsberghe D."/>
            <person name="Elsherbini J."/>
            <person name="Gore J."/>
            <person name="Polz M."/>
        </authorList>
    </citation>
    <scope>NUCLEOTIDE SEQUENCE [LARGE SCALE GENOMIC DNA]</scope>
    <source>
        <strain evidence="16 17">10N.222.48.A1</strain>
    </source>
</reference>
<dbReference type="InterPro" id="IPR050306">
    <property type="entry name" value="PfkB_Carbo_kinase"/>
</dbReference>
<evidence type="ECO:0000256" key="9">
    <source>
        <dbReference type="ARBA" id="ARBA00050729"/>
    </source>
</evidence>
<dbReference type="GO" id="GO:0042840">
    <property type="term" value="P:D-glucuronate catabolic process"/>
    <property type="evidence" value="ECO:0007669"/>
    <property type="project" value="TreeGrafter"/>
</dbReference>
<evidence type="ECO:0000256" key="12">
    <source>
        <dbReference type="ARBA" id="ARBA00067931"/>
    </source>
</evidence>
<gene>
    <name evidence="16" type="ORF">FCV91_02785</name>
</gene>
<evidence type="ECO:0000256" key="6">
    <source>
        <dbReference type="ARBA" id="ARBA00023277"/>
    </source>
</evidence>
<dbReference type="Proteomes" id="UP000305840">
    <property type="component" value="Unassembled WGS sequence"/>
</dbReference>
<comment type="similarity">
    <text evidence="1">Belongs to the carbohydrate kinase PfkB family.</text>
</comment>
<dbReference type="InterPro" id="IPR002173">
    <property type="entry name" value="Carboh/pur_kinase_PfkB_CS"/>
</dbReference>
<evidence type="ECO:0000256" key="14">
    <source>
        <dbReference type="ARBA" id="ARBA00080545"/>
    </source>
</evidence>
<dbReference type="InterPro" id="IPR029056">
    <property type="entry name" value="Ribokinase-like"/>
</dbReference>
<evidence type="ECO:0000256" key="5">
    <source>
        <dbReference type="ARBA" id="ARBA00022840"/>
    </source>
</evidence>
<accession>A0A4U2EBI8</accession>
<organism evidence="16 17">
    <name type="scientific">Vibrio lentus</name>
    <dbReference type="NCBI Taxonomy" id="136468"/>
    <lineage>
        <taxon>Bacteria</taxon>
        <taxon>Pseudomonadati</taxon>
        <taxon>Pseudomonadota</taxon>
        <taxon>Gammaproteobacteria</taxon>
        <taxon>Vibrionales</taxon>
        <taxon>Vibrionaceae</taxon>
        <taxon>Vibrio</taxon>
    </lineage>
</organism>
<keyword evidence="2" id="KW-0808">Transferase</keyword>
<evidence type="ECO:0000313" key="17">
    <source>
        <dbReference type="Proteomes" id="UP000305840"/>
    </source>
</evidence>
<dbReference type="PANTHER" id="PTHR43085">
    <property type="entry name" value="HEXOKINASE FAMILY MEMBER"/>
    <property type="match status" value="1"/>
</dbReference>
<keyword evidence="5" id="KW-0067">ATP-binding</keyword>
<keyword evidence="6" id="KW-0119">Carbohydrate metabolism</keyword>
<evidence type="ECO:0000256" key="7">
    <source>
        <dbReference type="ARBA" id="ARBA00043951"/>
    </source>
</evidence>
<comment type="function">
    <text evidence="10">Catalyzes the phosphorylation of 2-keto-3-deoxygluconate (KDG) to produce 2-keto-3-deoxy-6-phosphogluconate (KDPG).</text>
</comment>
<dbReference type="CDD" id="cd01166">
    <property type="entry name" value="KdgK"/>
    <property type="match status" value="1"/>
</dbReference>
<keyword evidence="3" id="KW-0547">Nucleotide-binding</keyword>
<dbReference type="AlphaFoldDB" id="A0A4U2EBI8"/>
<feature type="domain" description="Carbohydrate kinase PfkB" evidence="15">
    <location>
        <begin position="1"/>
        <end position="319"/>
    </location>
</feature>
<dbReference type="SUPFAM" id="SSF53613">
    <property type="entry name" value="Ribokinase-like"/>
    <property type="match status" value="1"/>
</dbReference>
<comment type="caution">
    <text evidence="16">The sequence shown here is derived from an EMBL/GenBank/DDBJ whole genome shotgun (WGS) entry which is preliminary data.</text>
</comment>
<dbReference type="PROSITE" id="PS00584">
    <property type="entry name" value="PFKB_KINASES_2"/>
    <property type="match status" value="1"/>
</dbReference>
<dbReference type="SMR" id="A0A4U2EBI8"/>